<dbReference type="GO" id="GO:0016787">
    <property type="term" value="F:hydrolase activity"/>
    <property type="evidence" value="ECO:0007669"/>
    <property type="project" value="UniProtKB-KW"/>
</dbReference>
<name>A0A9W4HSW8_PENOL</name>
<feature type="domain" description="Carboxylesterase type B" evidence="4">
    <location>
        <begin position="50"/>
        <end position="570"/>
    </location>
</feature>
<proteinExistence type="inferred from homology"/>
<keyword evidence="6" id="KW-1185">Reference proteome</keyword>
<dbReference type="Pfam" id="PF00135">
    <property type="entry name" value="COesterase"/>
    <property type="match status" value="1"/>
</dbReference>
<dbReference type="SUPFAM" id="SSF53474">
    <property type="entry name" value="alpha/beta-Hydrolases"/>
    <property type="match status" value="1"/>
</dbReference>
<evidence type="ECO:0000256" key="1">
    <source>
        <dbReference type="ARBA" id="ARBA00005964"/>
    </source>
</evidence>
<evidence type="ECO:0000313" key="6">
    <source>
        <dbReference type="Proteomes" id="UP001153618"/>
    </source>
</evidence>
<dbReference type="EMBL" id="CAJVOS010000026">
    <property type="protein sequence ID" value="CAG8111928.1"/>
    <property type="molecule type" value="Genomic_DNA"/>
</dbReference>
<dbReference type="Proteomes" id="UP001153618">
    <property type="component" value="Unassembled WGS sequence"/>
</dbReference>
<dbReference type="InterPro" id="IPR050309">
    <property type="entry name" value="Type-B_Carboxylest/Lipase"/>
</dbReference>
<evidence type="ECO:0000256" key="3">
    <source>
        <dbReference type="RuleBase" id="RU361235"/>
    </source>
</evidence>
<dbReference type="InterPro" id="IPR019819">
    <property type="entry name" value="Carboxylesterase_B_CS"/>
</dbReference>
<dbReference type="GO" id="GO:0017000">
    <property type="term" value="P:antibiotic biosynthetic process"/>
    <property type="evidence" value="ECO:0007669"/>
    <property type="project" value="UniProtKB-ARBA"/>
</dbReference>
<dbReference type="PROSITE" id="PS00122">
    <property type="entry name" value="CARBOXYLESTERASE_B_1"/>
    <property type="match status" value="1"/>
</dbReference>
<accession>A0A9W4HSW8</accession>
<dbReference type="PANTHER" id="PTHR11559">
    <property type="entry name" value="CARBOXYLESTERASE"/>
    <property type="match status" value="1"/>
</dbReference>
<dbReference type="InterPro" id="IPR019826">
    <property type="entry name" value="Carboxylesterase_B_AS"/>
</dbReference>
<organism evidence="5 6">
    <name type="scientific">Penicillium olsonii</name>
    <dbReference type="NCBI Taxonomy" id="99116"/>
    <lineage>
        <taxon>Eukaryota</taxon>
        <taxon>Fungi</taxon>
        <taxon>Dikarya</taxon>
        <taxon>Ascomycota</taxon>
        <taxon>Pezizomycotina</taxon>
        <taxon>Eurotiomycetes</taxon>
        <taxon>Eurotiomycetidae</taxon>
        <taxon>Eurotiales</taxon>
        <taxon>Aspergillaceae</taxon>
        <taxon>Penicillium</taxon>
    </lineage>
</organism>
<dbReference type="Gene3D" id="3.40.50.1820">
    <property type="entry name" value="alpha/beta hydrolase"/>
    <property type="match status" value="1"/>
</dbReference>
<dbReference type="GO" id="GO:0072330">
    <property type="term" value="P:monocarboxylic acid biosynthetic process"/>
    <property type="evidence" value="ECO:0007669"/>
    <property type="project" value="UniProtKB-ARBA"/>
</dbReference>
<reference evidence="5" key="1">
    <citation type="submission" date="2021-07" db="EMBL/GenBank/DDBJ databases">
        <authorList>
            <person name="Branca A.L. A."/>
        </authorList>
    </citation>
    <scope>NUCLEOTIDE SEQUENCE</scope>
</reference>
<evidence type="ECO:0000256" key="2">
    <source>
        <dbReference type="ARBA" id="ARBA00022801"/>
    </source>
</evidence>
<dbReference type="OrthoDB" id="408631at2759"/>
<keyword evidence="2 3" id="KW-0378">Hydrolase</keyword>
<gene>
    <name evidence="5" type="ORF">POLS_LOCUS4981</name>
</gene>
<protein>
    <recommendedName>
        <fullName evidence="3">Carboxylic ester hydrolase</fullName>
        <ecNumber evidence="3">3.1.1.-</ecNumber>
    </recommendedName>
</protein>
<evidence type="ECO:0000259" key="4">
    <source>
        <dbReference type="Pfam" id="PF00135"/>
    </source>
</evidence>
<comment type="caution">
    <text evidence="5">The sequence shown here is derived from an EMBL/GenBank/DDBJ whole genome shotgun (WGS) entry which is preliminary data.</text>
</comment>
<dbReference type="AlphaFoldDB" id="A0A9W4HSW8"/>
<comment type="similarity">
    <text evidence="1 3">Belongs to the type-B carboxylesterase/lipase family.</text>
</comment>
<dbReference type="InterPro" id="IPR029058">
    <property type="entry name" value="AB_hydrolase_fold"/>
</dbReference>
<evidence type="ECO:0000313" key="5">
    <source>
        <dbReference type="EMBL" id="CAG8111928.1"/>
    </source>
</evidence>
<dbReference type="InterPro" id="IPR002018">
    <property type="entry name" value="CarbesteraseB"/>
</dbReference>
<dbReference type="PROSITE" id="PS00941">
    <property type="entry name" value="CARBOXYLESTERASE_B_2"/>
    <property type="match status" value="1"/>
</dbReference>
<sequence length="592" mass="64457">MYKQMPPPMDSGSIYSSQSIILNMKDLITISAFLFASVSALGTSRHGPSHPEVSVKNGTLTGGYNSEYDQDFFLGIPYAQPPVGNLRYRPPQSINQNWTARSATKYGAWCHSAPLTLPGFSQKGFSHEESEDCLTLNVVRPNGANGFSMLPVLVWIHGGGLQEGGSADQRYNMSSLVEESVQMGMPIIGVSINYRLSGFGFLQGRAVNEAGSANLGLYDQRMALSWVQENIAAFGGDPLSVTISGESSGGISVGHHFLAFGGRDDGLFSGGIAESGGPLSPSAMISLDQQDVLYENVLSHTSCINAADTLECLRTIPADVLKAAFQGISYYPVVDGAMIEGAPSAALRNGRFVKRPLLTGSNTNEGTAFSIPTGLIVNNVTDFYSFAAAFDAGHGLSQNTIRDLSEFYLSDMSTQETRAGLDSVSPSPGPSYGSLWGRATLYVGDSMFHAGRRYATEMWRQYGVPSYSYRFDTVPNGINPRILGATHFQEIPFVFRNLDGLGYITNPLSSNSTDISIKYNHLATLMSRMWISFTVTQSPNSHKVSAFNLTWPVYDNTAQNMVFRLNDTHLENDTYRNQGIRRIISAFKEYKI</sequence>
<dbReference type="EC" id="3.1.1.-" evidence="3"/>